<dbReference type="KEGG" id="bqy:MUS_1315"/>
<feature type="transmembrane region" description="Helical" evidence="1">
    <location>
        <begin position="275"/>
        <end position="308"/>
    </location>
</feature>
<protein>
    <recommendedName>
        <fullName evidence="4">Multidrug resistance efflux transporter family protein</fullName>
    </recommendedName>
</protein>
<keyword evidence="1" id="KW-1133">Transmembrane helix</keyword>
<dbReference type="Pfam" id="PF13536">
    <property type="entry name" value="EmrE"/>
    <property type="match status" value="1"/>
</dbReference>
<gene>
    <name evidence="2" type="ORF">MUS_1315</name>
</gene>
<dbReference type="HOGENOM" id="CLU_054358_0_0_9"/>
<name>I2C3W1_BACAY</name>
<feature type="transmembrane region" description="Helical" evidence="1">
    <location>
        <begin position="7"/>
        <end position="28"/>
    </location>
</feature>
<evidence type="ECO:0000313" key="3">
    <source>
        <dbReference type="Proteomes" id="UP000002878"/>
    </source>
</evidence>
<feature type="transmembrane region" description="Helical" evidence="1">
    <location>
        <begin position="136"/>
        <end position="156"/>
    </location>
</feature>
<feature type="transmembrane region" description="Helical" evidence="1">
    <location>
        <begin position="34"/>
        <end position="56"/>
    </location>
</feature>
<dbReference type="PATRIC" id="fig|1126211.3.peg.1242"/>
<keyword evidence="1" id="KW-0472">Membrane</keyword>
<evidence type="ECO:0008006" key="4">
    <source>
        <dbReference type="Google" id="ProtNLM"/>
    </source>
</evidence>
<evidence type="ECO:0000256" key="1">
    <source>
        <dbReference type="SAM" id="Phobius"/>
    </source>
</evidence>
<accession>I2C3W1</accession>
<feature type="transmembrane region" description="Helical" evidence="1">
    <location>
        <begin position="162"/>
        <end position="181"/>
    </location>
</feature>
<organism evidence="2 3">
    <name type="scientific">Bacillus amyloliquefaciens (strain Y2)</name>
    <name type="common">Bacillus amyloliquefaciens subsp. plantarum (strain B9601-Y2)</name>
    <dbReference type="NCBI Taxonomy" id="1155777"/>
    <lineage>
        <taxon>Bacteria</taxon>
        <taxon>Bacillati</taxon>
        <taxon>Bacillota</taxon>
        <taxon>Bacilli</taxon>
        <taxon>Bacillales</taxon>
        <taxon>Bacillaceae</taxon>
        <taxon>Bacillus</taxon>
        <taxon>Bacillus amyloliquefaciens group</taxon>
    </lineage>
</organism>
<evidence type="ECO:0000313" key="2">
    <source>
        <dbReference type="EMBL" id="AFJ61335.1"/>
    </source>
</evidence>
<feature type="transmembrane region" description="Helical" evidence="1">
    <location>
        <begin position="101"/>
        <end position="120"/>
    </location>
</feature>
<dbReference type="AlphaFoldDB" id="I2C3W1"/>
<feature type="transmembrane region" description="Helical" evidence="1">
    <location>
        <begin position="202"/>
        <end position="221"/>
    </location>
</feature>
<dbReference type="InterPro" id="IPR032713">
    <property type="entry name" value="EmrE"/>
</dbReference>
<dbReference type="Proteomes" id="UP000002878">
    <property type="component" value="Chromosome"/>
</dbReference>
<feature type="transmembrane region" description="Helical" evidence="1">
    <location>
        <begin position="233"/>
        <end position="254"/>
    </location>
</feature>
<dbReference type="EMBL" id="CP003332">
    <property type="protein sequence ID" value="AFJ61335.1"/>
    <property type="molecule type" value="Genomic_DNA"/>
</dbReference>
<keyword evidence="1" id="KW-0812">Transmembrane</keyword>
<reference evidence="2 3" key="1">
    <citation type="journal article" date="2012" name="J. Biotechnol.">
        <title>Genome sequence of the plant growth promoting strain Bacillus amyloliquefaciens subsp. plantarum B9601-Y2 and expression of mersacidin and other secondary metabolites.</title>
        <authorList>
            <person name="He P."/>
            <person name="Hao K."/>
            <person name="Blom J."/>
            <person name="Ruckert C."/>
            <person name="Vater J."/>
            <person name="Mao Z."/>
            <person name="Wu Y."/>
            <person name="Hou M."/>
            <person name="He P."/>
            <person name="He Y."/>
            <person name="Borriss R."/>
        </authorList>
    </citation>
    <scope>NUCLEOTIDE SEQUENCE [LARGE SCALE GENOMIC DNA]</scope>
    <source>
        <strain evidence="2">Y2</strain>
    </source>
</reference>
<sequence>MRDLMKAIVIGILASLFFAVTFILNRAMELSGGSWMWSSSLRFLFMVPFLFLIVYAKGKWVPLWHEIRKKPLFWLKWSFTGFVLFYAPITFAAAYGPGWLIAGTWQITIVAGVFLSPFFYETKHSPAGPVSARQKIPLISLVTSVIILIGAGLIQLQHAGSLSGRTILFSVVPVVIAAFAYPLGNRKMLEQYGGKLDTFQRVLGMTLASLPFWLLIAAFGWHRDGLPSMGQTFQSFIVALSSGVIATVLFFRATDMVRNEPQKLAAVEATQSGEVLFALIGEIVFLSAVFPSLLSFAGLFIIIAGMVMHTFASRQTDQKTAEQTSANLTGS</sequence>
<proteinExistence type="predicted"/>
<feature type="transmembrane region" description="Helical" evidence="1">
    <location>
        <begin position="77"/>
        <end position="95"/>
    </location>
</feature>